<dbReference type="InterPro" id="IPR013785">
    <property type="entry name" value="Aldolase_TIM"/>
</dbReference>
<comment type="caution">
    <text evidence="11">The sequence shown here is derived from an EMBL/GenBank/DDBJ whole genome shotgun (WGS) entry which is preliminary data.</text>
</comment>
<dbReference type="EC" id="3.2.1.22" evidence="2 5"/>
<feature type="active site" description="Proton donor" evidence="6">
    <location>
        <position position="549"/>
    </location>
</feature>
<dbReference type="SUPFAM" id="SSF51445">
    <property type="entry name" value="(Trans)glycosidases"/>
    <property type="match status" value="1"/>
</dbReference>
<organism evidence="11 12">
    <name type="scientific">Faecalimonas umbilicata</name>
    <dbReference type="NCBI Taxonomy" id="1912855"/>
    <lineage>
        <taxon>Bacteria</taxon>
        <taxon>Bacillati</taxon>
        <taxon>Bacillota</taxon>
        <taxon>Clostridia</taxon>
        <taxon>Lachnospirales</taxon>
        <taxon>Lachnospiraceae</taxon>
        <taxon>Faecalimonas</taxon>
    </lineage>
</organism>
<feature type="domain" description="Glycosyl hydrolase family 36 C-terminal" evidence="8">
    <location>
        <begin position="650"/>
        <end position="738"/>
    </location>
</feature>
<dbReference type="Pfam" id="PF16875">
    <property type="entry name" value="Glyco_hydro_36N"/>
    <property type="match status" value="1"/>
</dbReference>
<dbReference type="Proteomes" id="UP000702954">
    <property type="component" value="Unassembled WGS sequence"/>
</dbReference>
<feature type="binding site" evidence="7">
    <location>
        <begin position="367"/>
        <end position="368"/>
    </location>
    <ligand>
        <name>substrate</name>
    </ligand>
</feature>
<sequence length="741" mass="85104">MPVIYHEESRNFHLFNEKISYIFTILKNGQLGQLYFGKRLRDRESFNHLLEFCDRPMSVCTFEDDSTFSMEHIRQEYPAYGSGDMRYPAQEILQKNGSRVTEFVYKSHRLYNGKPRLEGLPATYVEEEKEAVTLEVTLEDSLIQTELILTYTIYEEFPAIARNARFHHKGEESILLDRAMSLSLDLPDKQYEMIELTGAWGRERAVKTRKLEHGIQAVYSMRGSSSSNYNPFLALKRPETTETFGEAIGFSLVYSGNFLAQAEVDTYDVTRITMGIHPDRFSWELNKGETFQTPEAVMVYSDAGLNGMSQIFHKLYRTRLVRGKYRDEVRPILINNWEGTYFDFNEEKILKIAGKAKELGIELFVLDDGWFGERNDDFTSLGDWYPNLQKLPGGIAGLAKKIEAMGLKFGLWFEPEMTNKKSRLYEEHPDWILSTPGRNVSVGRHQLVLDFSREEVVEGIYGQMEKLLKEAPISYVKWDMNRSISEIYSHGSEAEKQGSVFHKYILGVYHLYEKLTEQFPEILFESCASGGARFDPGLLYYAPQCWTSDDTDAVERLKIQYGTSFVYPVSSMGSHVSAVPNHQVLRNTPLNTRANVAYFGTFGYELDVTSMEEAELEEIKEQIVFMKAHRELIQKGTFYRLKSPFEGNVTAWMVVSEDQRQALVGYYRVLEPVNAGFERLHLAGLKEGAAYQISDRKEILFGDELMQAGLVVSDAAAGQNGEKYNGRNGDYQSRLYFLQEV</sequence>
<dbReference type="RefSeq" id="WP_116441325.1">
    <property type="nucleotide sequence ID" value="NZ_BHEO01000002.1"/>
</dbReference>
<dbReference type="InterPro" id="IPR050985">
    <property type="entry name" value="Alpha-glycosidase_related"/>
</dbReference>
<dbReference type="InterPro" id="IPR031704">
    <property type="entry name" value="Glyco_hydro_36_N"/>
</dbReference>
<dbReference type="EMBL" id="SLZV01000008">
    <property type="protein sequence ID" value="TCS68498.1"/>
    <property type="molecule type" value="Genomic_DNA"/>
</dbReference>
<protein>
    <recommendedName>
        <fullName evidence="2 5">Alpha-galactosidase</fullName>
        <ecNumber evidence="2 5">3.2.1.22</ecNumber>
    </recommendedName>
</protein>
<dbReference type="InterPro" id="IPR013780">
    <property type="entry name" value="Glyco_hydro_b"/>
</dbReference>
<dbReference type="EMBL" id="BHEO01000002">
    <property type="protein sequence ID" value="GBU04460.1"/>
    <property type="molecule type" value="Genomic_DNA"/>
</dbReference>
<proteinExistence type="inferred from homology"/>
<dbReference type="CDD" id="cd14791">
    <property type="entry name" value="GH36"/>
    <property type="match status" value="1"/>
</dbReference>
<comment type="similarity">
    <text evidence="5">Belongs to the glycosyl hydrolase.</text>
</comment>
<dbReference type="Gene3D" id="2.70.98.60">
    <property type="entry name" value="alpha-galactosidase from lactobacil brevis"/>
    <property type="match status" value="1"/>
</dbReference>
<dbReference type="InterPro" id="IPR000111">
    <property type="entry name" value="Glyco_hydro_27/36_CS"/>
</dbReference>
<dbReference type="InterPro" id="IPR017853">
    <property type="entry name" value="GH"/>
</dbReference>
<dbReference type="InterPro" id="IPR002252">
    <property type="entry name" value="Glyco_hydro_36"/>
</dbReference>
<dbReference type="Pfam" id="PF02065">
    <property type="entry name" value="Melibiase"/>
    <property type="match status" value="1"/>
</dbReference>
<evidence type="ECO:0000256" key="2">
    <source>
        <dbReference type="ARBA" id="ARBA00012755"/>
    </source>
</evidence>
<dbReference type="PROSITE" id="PS00512">
    <property type="entry name" value="ALPHA_GALACTOSIDASE"/>
    <property type="match status" value="1"/>
</dbReference>
<gene>
    <name evidence="10" type="primary">galA_2</name>
    <name evidence="11" type="ORF">EDD74_10876</name>
    <name evidence="10" type="ORF">FAEUMB_10010</name>
</gene>
<dbReference type="AlphaFoldDB" id="A0A4R3JSM9"/>
<dbReference type="Proteomes" id="UP000294613">
    <property type="component" value="Unassembled WGS sequence"/>
</dbReference>
<evidence type="ECO:0000313" key="11">
    <source>
        <dbReference type="EMBL" id="TCS68498.1"/>
    </source>
</evidence>
<evidence type="ECO:0000256" key="3">
    <source>
        <dbReference type="ARBA" id="ARBA00022801"/>
    </source>
</evidence>
<evidence type="ECO:0000256" key="5">
    <source>
        <dbReference type="PIRNR" id="PIRNR005536"/>
    </source>
</evidence>
<reference evidence="10 13" key="1">
    <citation type="journal article" date="2018" name="Int. J. Syst. Evol. Microbiol.">
        <title>Draft Genome Sequence of Faecalimonas umbilicata JCM 30896T, an Acetate-Producing Bacterium Isolated from Human Feces.</title>
        <authorList>
            <person name="Sakamoto M."/>
            <person name="Ikeyama N."/>
            <person name="Yuki M."/>
            <person name="Ohkuma M."/>
        </authorList>
    </citation>
    <scope>NUCLEOTIDE SEQUENCE [LARGE SCALE GENOMIC DNA]</scope>
    <source>
        <strain evidence="10 13">EGH7</strain>
    </source>
</reference>
<evidence type="ECO:0000313" key="10">
    <source>
        <dbReference type="EMBL" id="GBU04460.1"/>
    </source>
</evidence>
<dbReference type="GO" id="GO:0004557">
    <property type="term" value="F:alpha-galactosidase activity"/>
    <property type="evidence" value="ECO:0007669"/>
    <property type="project" value="UniProtKB-UniRule"/>
</dbReference>
<evidence type="ECO:0000313" key="13">
    <source>
        <dbReference type="Proteomes" id="UP000702954"/>
    </source>
</evidence>
<dbReference type="Pfam" id="PF16874">
    <property type="entry name" value="Glyco_hydro_36C"/>
    <property type="match status" value="1"/>
</dbReference>
<keyword evidence="4 5" id="KW-0326">Glycosidase</keyword>
<dbReference type="PANTHER" id="PTHR43053:SF3">
    <property type="entry name" value="ALPHA-GALACTOSIDASE C-RELATED"/>
    <property type="match status" value="1"/>
</dbReference>
<feature type="binding site" evidence="7">
    <location>
        <position position="200"/>
    </location>
    <ligand>
        <name>substrate</name>
    </ligand>
</feature>
<dbReference type="PANTHER" id="PTHR43053">
    <property type="entry name" value="GLYCOSIDASE FAMILY 31"/>
    <property type="match status" value="1"/>
</dbReference>
<dbReference type="FunFam" id="3.20.20.70:FF:000118">
    <property type="entry name" value="Alpha-galactosidase"/>
    <property type="match status" value="1"/>
</dbReference>
<feature type="binding site" evidence="7">
    <location>
        <position position="527"/>
    </location>
    <ligand>
        <name>substrate</name>
    </ligand>
</feature>
<keyword evidence="3 5" id="KW-0378">Hydrolase</keyword>
<evidence type="ECO:0000259" key="8">
    <source>
        <dbReference type="Pfam" id="PF16874"/>
    </source>
</evidence>
<evidence type="ECO:0000259" key="9">
    <source>
        <dbReference type="Pfam" id="PF16875"/>
    </source>
</evidence>
<keyword evidence="13" id="KW-1185">Reference proteome</keyword>
<dbReference type="Gene3D" id="2.60.40.1180">
    <property type="entry name" value="Golgi alpha-mannosidase II"/>
    <property type="match status" value="1"/>
</dbReference>
<feature type="binding site" evidence="7">
    <location>
        <begin position="477"/>
        <end position="481"/>
    </location>
    <ligand>
        <name>substrate</name>
    </ligand>
</feature>
<evidence type="ECO:0000313" key="12">
    <source>
        <dbReference type="Proteomes" id="UP000294613"/>
    </source>
</evidence>
<feature type="domain" description="Glycosyl hydrolase family 36 N-terminal" evidence="9">
    <location>
        <begin position="29"/>
        <end position="286"/>
    </location>
</feature>
<dbReference type="PRINTS" id="PR00743">
    <property type="entry name" value="GLHYDRLASE36"/>
</dbReference>
<dbReference type="Gene3D" id="3.20.20.70">
    <property type="entry name" value="Aldolase class I"/>
    <property type="match status" value="1"/>
</dbReference>
<evidence type="ECO:0000256" key="1">
    <source>
        <dbReference type="ARBA" id="ARBA00001255"/>
    </source>
</evidence>
<dbReference type="GO" id="GO:0016052">
    <property type="term" value="P:carbohydrate catabolic process"/>
    <property type="evidence" value="ECO:0007669"/>
    <property type="project" value="InterPro"/>
</dbReference>
<feature type="binding site" evidence="7">
    <location>
        <position position="549"/>
    </location>
    <ligand>
        <name>substrate</name>
    </ligand>
</feature>
<dbReference type="PIRSF" id="PIRSF005536">
    <property type="entry name" value="Agal"/>
    <property type="match status" value="1"/>
</dbReference>
<comment type="catalytic activity">
    <reaction evidence="1 5">
        <text>Hydrolysis of terminal, non-reducing alpha-D-galactose residues in alpha-D-galactosides, including galactose oligosaccharides, galactomannans and galactolipids.</text>
        <dbReference type="EC" id="3.2.1.22"/>
    </reaction>
</comment>
<feature type="binding site" evidence="7">
    <location>
        <position position="444"/>
    </location>
    <ligand>
        <name>substrate</name>
    </ligand>
</feature>
<evidence type="ECO:0000256" key="7">
    <source>
        <dbReference type="PIRSR" id="PIRSR005536-2"/>
    </source>
</evidence>
<dbReference type="InterPro" id="IPR031705">
    <property type="entry name" value="Glyco_hydro_36_C"/>
</dbReference>
<dbReference type="InterPro" id="IPR038417">
    <property type="entry name" value="Alpga-gal_N_sf"/>
</dbReference>
<name>A0A4R3JSM9_9FIRM</name>
<accession>A0A4R3JSM9</accession>
<evidence type="ECO:0000256" key="4">
    <source>
        <dbReference type="ARBA" id="ARBA00023295"/>
    </source>
</evidence>
<evidence type="ECO:0000256" key="6">
    <source>
        <dbReference type="PIRSR" id="PIRSR005536-1"/>
    </source>
</evidence>
<feature type="active site" description="Nucleophile" evidence="6">
    <location>
        <position position="479"/>
    </location>
</feature>
<reference evidence="11 12" key="2">
    <citation type="submission" date="2019-03" db="EMBL/GenBank/DDBJ databases">
        <title>Genomic Encyclopedia of Type Strains, Phase IV (KMG-IV): sequencing the most valuable type-strain genomes for metagenomic binning, comparative biology and taxonomic classification.</title>
        <authorList>
            <person name="Goeker M."/>
        </authorList>
    </citation>
    <scope>NUCLEOTIDE SEQUENCE [LARGE SCALE GENOMIC DNA]</scope>
    <source>
        <strain evidence="11 12">DSM 103426</strain>
    </source>
</reference>